<dbReference type="OrthoDB" id="3219396at2759"/>
<keyword evidence="1 3" id="KW-0853">WD repeat</keyword>
<evidence type="ECO:0000259" key="5">
    <source>
        <dbReference type="Pfam" id="PF12937"/>
    </source>
</evidence>
<dbReference type="SUPFAM" id="SSF50978">
    <property type="entry name" value="WD40 repeat-like"/>
    <property type="match status" value="1"/>
</dbReference>
<evidence type="ECO:0000256" key="4">
    <source>
        <dbReference type="SAM" id="MobiDB-lite"/>
    </source>
</evidence>
<evidence type="ECO:0000313" key="6">
    <source>
        <dbReference type="EMBL" id="RSH93464.1"/>
    </source>
</evidence>
<dbReference type="EMBL" id="RSCD01000004">
    <property type="protein sequence ID" value="RSH93464.1"/>
    <property type="molecule type" value="Genomic_DNA"/>
</dbReference>
<feature type="domain" description="F-box" evidence="5">
    <location>
        <begin position="9"/>
        <end position="48"/>
    </location>
</feature>
<dbReference type="PROSITE" id="PS50082">
    <property type="entry name" value="WD_REPEATS_2"/>
    <property type="match status" value="1"/>
</dbReference>
<feature type="compositionally biased region" description="Polar residues" evidence="4">
    <location>
        <begin position="181"/>
        <end position="195"/>
    </location>
</feature>
<dbReference type="Pfam" id="PF12937">
    <property type="entry name" value="F-box-like"/>
    <property type="match status" value="1"/>
</dbReference>
<feature type="repeat" description="WD" evidence="3">
    <location>
        <begin position="575"/>
        <end position="607"/>
    </location>
</feature>
<dbReference type="Proteomes" id="UP000279259">
    <property type="component" value="Unassembled WGS sequence"/>
</dbReference>
<name>A0A427YQS4_9TREE</name>
<dbReference type="GO" id="GO:0031146">
    <property type="term" value="P:SCF-dependent proteasomal ubiquitin-dependent protein catabolic process"/>
    <property type="evidence" value="ECO:0007669"/>
    <property type="project" value="InterPro"/>
</dbReference>
<organism evidence="6 7">
    <name type="scientific">Saitozyma podzolica</name>
    <dbReference type="NCBI Taxonomy" id="1890683"/>
    <lineage>
        <taxon>Eukaryota</taxon>
        <taxon>Fungi</taxon>
        <taxon>Dikarya</taxon>
        <taxon>Basidiomycota</taxon>
        <taxon>Agaricomycotina</taxon>
        <taxon>Tremellomycetes</taxon>
        <taxon>Tremellales</taxon>
        <taxon>Trimorphomycetaceae</taxon>
        <taxon>Saitozyma</taxon>
    </lineage>
</organism>
<evidence type="ECO:0000256" key="3">
    <source>
        <dbReference type="PROSITE-ProRule" id="PRU00221"/>
    </source>
</evidence>
<dbReference type="InterPro" id="IPR039588">
    <property type="entry name" value="FBXO4"/>
</dbReference>
<dbReference type="STRING" id="1890683.A0A427YQS4"/>
<feature type="compositionally biased region" description="Pro residues" evidence="4">
    <location>
        <begin position="535"/>
        <end position="544"/>
    </location>
</feature>
<proteinExistence type="predicted"/>
<evidence type="ECO:0000313" key="7">
    <source>
        <dbReference type="Proteomes" id="UP000279259"/>
    </source>
</evidence>
<keyword evidence="7" id="KW-1185">Reference proteome</keyword>
<evidence type="ECO:0000256" key="1">
    <source>
        <dbReference type="ARBA" id="ARBA00022574"/>
    </source>
</evidence>
<dbReference type="PANTHER" id="PTHR16008:SF4">
    <property type="entry name" value="F-BOX ONLY PROTEIN 4"/>
    <property type="match status" value="1"/>
</dbReference>
<dbReference type="InterPro" id="IPR036322">
    <property type="entry name" value="WD40_repeat_dom_sf"/>
</dbReference>
<dbReference type="InterPro" id="IPR036047">
    <property type="entry name" value="F-box-like_dom_sf"/>
</dbReference>
<accession>A0A427YQS4</accession>
<feature type="region of interest" description="Disordered" evidence="4">
    <location>
        <begin position="531"/>
        <end position="552"/>
    </location>
</feature>
<dbReference type="InterPro" id="IPR001810">
    <property type="entry name" value="F-box_dom"/>
</dbReference>
<dbReference type="AlphaFoldDB" id="A0A427YQS4"/>
<dbReference type="InterPro" id="IPR015943">
    <property type="entry name" value="WD40/YVTN_repeat-like_dom_sf"/>
</dbReference>
<comment type="caution">
    <text evidence="6">The sequence shown here is derived from an EMBL/GenBank/DDBJ whole genome shotgun (WGS) entry which is preliminary data.</text>
</comment>
<dbReference type="SUPFAM" id="SSF81383">
    <property type="entry name" value="F-box domain"/>
    <property type="match status" value="1"/>
</dbReference>
<feature type="region of interest" description="Disordered" evidence="4">
    <location>
        <begin position="59"/>
        <end position="119"/>
    </location>
</feature>
<dbReference type="PROSITE" id="PS00678">
    <property type="entry name" value="WD_REPEATS_1"/>
    <property type="match status" value="1"/>
</dbReference>
<dbReference type="Gene3D" id="2.130.10.10">
    <property type="entry name" value="YVTN repeat-like/Quinoprotein amine dehydrogenase"/>
    <property type="match status" value="1"/>
</dbReference>
<dbReference type="InterPro" id="IPR001680">
    <property type="entry name" value="WD40_rpt"/>
</dbReference>
<keyword evidence="2" id="KW-0677">Repeat</keyword>
<dbReference type="InterPro" id="IPR019775">
    <property type="entry name" value="WD40_repeat_CS"/>
</dbReference>
<protein>
    <recommendedName>
        <fullName evidence="5">F-box domain-containing protein</fullName>
    </recommendedName>
</protein>
<dbReference type="GO" id="GO:0000209">
    <property type="term" value="P:protein polyubiquitination"/>
    <property type="evidence" value="ECO:0007669"/>
    <property type="project" value="TreeGrafter"/>
</dbReference>
<evidence type="ECO:0000256" key="2">
    <source>
        <dbReference type="ARBA" id="ARBA00022737"/>
    </source>
</evidence>
<dbReference type="GO" id="GO:0019005">
    <property type="term" value="C:SCF ubiquitin ligase complex"/>
    <property type="evidence" value="ECO:0007669"/>
    <property type="project" value="TreeGrafter"/>
</dbReference>
<dbReference type="Gene3D" id="1.20.1280.50">
    <property type="match status" value="1"/>
</dbReference>
<sequence length="740" mass="79556">MADIADNQEVFLRVLAFLDARDLVSVQGVSRYWAMMSLDPQLWKRLYLSRYPHPHHSKLIYRPSITSPSPGRPLRPIARLPSRAFPPPSPSRSPSATPRRDDSASGSQTPLPSGKVEGIGTAKVLASREETDEIGTGVRNDGVDWKMMLRLGTNWSNGNALSQATVPLPPSPSLSATSPSQLAESPSAGITSSQSPRPPPYSEQHIALFPSFIFTSNPTSPLVHAYPASTHPSRAAPLGVIPPPPGWSSPSRPDNVTAICADQSVALPDEPAVSGTKPALPARLAVFYESGGFVVLRIRLMPSIGAPRIAWSRESIHPAQTRPKSLRRRATTFAPLDGDPVVLASMHYPVLISCTLAFHLSFFTLSPPDPSGPAASGTPSRPKHLQTMHSDVSFHPAALSLFPAHSDEIPPIAETTEQADLKHFRAGLTYCTPLYPASWTVAVQEFGIDLEPTMSLEAEARLEELGLSGGGQVWRGECCHVGRGDDDEDDKLVWPRRNKPVVGVRGKRAVGIGTDGRWCVLAGGDNQIQVYSLPTPTPSPPPGESPSASPTLRASLHRVDQSGTKTHPIVHSHTLLAHHAEVTSLSLSAGRCVSGGRDGRVLVWELDEDLESEGDGRVGRTVGYVEVKSGGRRAIWRGAAGPDFSAEAEALHAGVWSGDEEEDWQRDTLGVSLPHPQSISSAARSLFLPRPPIERDEQVEPQRPSIRHLAFDEEKIVGLVSDVSSGGGGGEVMKVWSFNG</sequence>
<reference evidence="6 7" key="1">
    <citation type="submission" date="2018-11" db="EMBL/GenBank/DDBJ databases">
        <title>Genome sequence of Saitozyma podzolica DSM 27192.</title>
        <authorList>
            <person name="Aliyu H."/>
            <person name="Gorte O."/>
            <person name="Ochsenreither K."/>
        </authorList>
    </citation>
    <scope>NUCLEOTIDE SEQUENCE [LARGE SCALE GENOMIC DNA]</scope>
    <source>
        <strain evidence="6 7">DSM 27192</strain>
    </source>
</reference>
<feature type="region of interest" description="Disordered" evidence="4">
    <location>
        <begin position="162"/>
        <end position="201"/>
    </location>
</feature>
<gene>
    <name evidence="6" type="ORF">EHS25_007820</name>
</gene>
<dbReference type="PANTHER" id="PTHR16008">
    <property type="entry name" value="F-BOX ONLY PROTEIN 4"/>
    <property type="match status" value="1"/>
</dbReference>